<keyword evidence="2" id="KW-1185">Reference proteome</keyword>
<organism evidence="1 2">
    <name type="scientific">Desulfacinum hydrothermale DSM 13146</name>
    <dbReference type="NCBI Taxonomy" id="1121390"/>
    <lineage>
        <taxon>Bacteria</taxon>
        <taxon>Pseudomonadati</taxon>
        <taxon>Thermodesulfobacteriota</taxon>
        <taxon>Syntrophobacteria</taxon>
        <taxon>Syntrophobacterales</taxon>
        <taxon>Syntrophobacteraceae</taxon>
        <taxon>Desulfacinum</taxon>
    </lineage>
</organism>
<dbReference type="RefSeq" id="WP_084055531.1">
    <property type="nucleotide sequence ID" value="NZ_FWXF01000001.1"/>
</dbReference>
<protein>
    <recommendedName>
        <fullName evidence="3">Gluconate 2-dehydrogenase subunit 3</fullName>
    </recommendedName>
</protein>
<evidence type="ECO:0000313" key="2">
    <source>
        <dbReference type="Proteomes" id="UP000192783"/>
    </source>
</evidence>
<sequence length="138" mass="15955">MEPLGSQSWKRLAALAHTLVPETASLSAQQSDRFRHIIRQALMERPAAVALQLRLFLALVDLAAAWRYGTRFARLSDPKRQRLLAWFQDGPVPLFRKGFWGLKTLVFMGYYGQDELWPRFNYQPVMNGNDVLHERKGL</sequence>
<proteinExistence type="predicted"/>
<gene>
    <name evidence="1" type="ORF">SAMN02746041_00037</name>
</gene>
<accession>A0A1W1WX02</accession>
<name>A0A1W1WX02_9BACT</name>
<dbReference type="AlphaFoldDB" id="A0A1W1WX02"/>
<dbReference type="EMBL" id="FWXF01000001">
    <property type="protein sequence ID" value="SMC16252.1"/>
    <property type="molecule type" value="Genomic_DNA"/>
</dbReference>
<dbReference type="Proteomes" id="UP000192783">
    <property type="component" value="Unassembled WGS sequence"/>
</dbReference>
<evidence type="ECO:0000313" key="1">
    <source>
        <dbReference type="EMBL" id="SMC16252.1"/>
    </source>
</evidence>
<reference evidence="1 2" key="1">
    <citation type="submission" date="2017-04" db="EMBL/GenBank/DDBJ databases">
        <authorList>
            <person name="Afonso C.L."/>
            <person name="Miller P.J."/>
            <person name="Scott M.A."/>
            <person name="Spackman E."/>
            <person name="Goraichik I."/>
            <person name="Dimitrov K.M."/>
            <person name="Suarez D.L."/>
            <person name="Swayne D.E."/>
        </authorList>
    </citation>
    <scope>NUCLEOTIDE SEQUENCE [LARGE SCALE GENOMIC DNA]</scope>
    <source>
        <strain evidence="1 2">DSM 13146</strain>
    </source>
</reference>
<dbReference type="STRING" id="1121390.SAMN02746041_00037"/>
<evidence type="ECO:0008006" key="3">
    <source>
        <dbReference type="Google" id="ProtNLM"/>
    </source>
</evidence>